<protein>
    <submittedName>
        <fullName evidence="2">Lysosomal acid phosphatase</fullName>
    </submittedName>
</protein>
<dbReference type="Proteomes" id="UP000095286">
    <property type="component" value="Unplaced"/>
</dbReference>
<dbReference type="WBParaSite" id="RSKR_0000853400.1">
    <property type="protein sequence ID" value="RSKR_0000853400.1"/>
    <property type="gene ID" value="RSKR_0000853400"/>
</dbReference>
<sequence>MQKLSLFFCTTFLLLITFIYANILNDTDVVDTLNSTTRTLKFVQAIWIHGNSAPDGLPYPFDLNTEDKWVRGWDQLTDVGINEMKELGDFLKSRYVGTFVNSTYSSKNVYIRSSDSMRALSSAQALTLGLYPVSKRSSLPVQIVPIHAPSPHDNDALLKPVAFECPEYNNQAQHVNQNLFNSLSQNYTSFFEFLGNVTGFEEAITLKQIVNVYDVSNEILHNLTQPEWMHKTWPEHNNNTTLQIISEIKRIATFHAFNEEQLSLLKGGFVLGHMLANIQKTINNHHKCNRNMVLYSSHDSTLYALMASLKLQPDYLLSHAACLMIELFEVSNETYEIELSLRNNHVVTTLNIPDCGMSCEWNKFVEIYREREYDTKKELFRECGREYCDVEDAGIFEYAD</sequence>
<reference evidence="2" key="1">
    <citation type="submission" date="2016-11" db="UniProtKB">
        <authorList>
            <consortium name="WormBaseParasite"/>
        </authorList>
    </citation>
    <scope>IDENTIFICATION</scope>
    <source>
        <strain evidence="2">KR3021</strain>
    </source>
</reference>
<name>A0AC35U7B9_9BILA</name>
<proteinExistence type="predicted"/>
<evidence type="ECO:0000313" key="1">
    <source>
        <dbReference type="Proteomes" id="UP000095286"/>
    </source>
</evidence>
<accession>A0AC35U7B9</accession>
<organism evidence="1 2">
    <name type="scientific">Rhabditophanes sp. KR3021</name>
    <dbReference type="NCBI Taxonomy" id="114890"/>
    <lineage>
        <taxon>Eukaryota</taxon>
        <taxon>Metazoa</taxon>
        <taxon>Ecdysozoa</taxon>
        <taxon>Nematoda</taxon>
        <taxon>Chromadorea</taxon>
        <taxon>Rhabditida</taxon>
        <taxon>Tylenchina</taxon>
        <taxon>Panagrolaimomorpha</taxon>
        <taxon>Strongyloidoidea</taxon>
        <taxon>Alloionematidae</taxon>
        <taxon>Rhabditophanes</taxon>
    </lineage>
</organism>
<evidence type="ECO:0000313" key="2">
    <source>
        <dbReference type="WBParaSite" id="RSKR_0000853400.1"/>
    </source>
</evidence>